<evidence type="ECO:0000256" key="8">
    <source>
        <dbReference type="SAM" id="Phobius"/>
    </source>
</evidence>
<evidence type="ECO:0000313" key="10">
    <source>
        <dbReference type="EMBL" id="KAJ9633496.1"/>
    </source>
</evidence>
<comment type="similarity">
    <text evidence="2 7">Belongs to the major facilitator superfamily. Sugar transporter (TC 2.A.1.1) family.</text>
</comment>
<dbReference type="InterPro" id="IPR003663">
    <property type="entry name" value="Sugar/inositol_transpt"/>
</dbReference>
<evidence type="ECO:0000256" key="2">
    <source>
        <dbReference type="ARBA" id="ARBA00010992"/>
    </source>
</evidence>
<dbReference type="PRINTS" id="PR00171">
    <property type="entry name" value="SUGRTRNSPORT"/>
</dbReference>
<comment type="caution">
    <text evidence="10">The sequence shown here is derived from an EMBL/GenBank/DDBJ whole genome shotgun (WGS) entry which is preliminary data.</text>
</comment>
<dbReference type="InterPro" id="IPR036259">
    <property type="entry name" value="MFS_trans_sf"/>
</dbReference>
<feature type="transmembrane region" description="Helical" evidence="8">
    <location>
        <begin position="323"/>
        <end position="344"/>
    </location>
</feature>
<feature type="transmembrane region" description="Helical" evidence="8">
    <location>
        <begin position="418"/>
        <end position="441"/>
    </location>
</feature>
<dbReference type="SUPFAM" id="SSF103473">
    <property type="entry name" value="MFS general substrate transporter"/>
    <property type="match status" value="1"/>
</dbReference>
<dbReference type="Proteomes" id="UP001172681">
    <property type="component" value="Unassembled WGS sequence"/>
</dbReference>
<dbReference type="Pfam" id="PF00083">
    <property type="entry name" value="Sugar_tr"/>
    <property type="match status" value="1"/>
</dbReference>
<feature type="transmembrane region" description="Helical" evidence="8">
    <location>
        <begin position="289"/>
        <end position="311"/>
    </location>
</feature>
<evidence type="ECO:0000313" key="11">
    <source>
        <dbReference type="Proteomes" id="UP001172681"/>
    </source>
</evidence>
<comment type="subcellular location">
    <subcellularLocation>
        <location evidence="1">Membrane</location>
        <topology evidence="1">Multi-pass membrane protein</topology>
    </subcellularLocation>
</comment>
<feature type="transmembrane region" description="Helical" evidence="8">
    <location>
        <begin position="106"/>
        <end position="125"/>
    </location>
</feature>
<sequence>MPVQIEWEKIQPKLKWTILNQQRGFAAWAIFTSIGSMMLGFDFGLSGTLTAFGPFKKQYGEPYPSVAGGYLIRAPIQSGWTGVSTVGDIVGIFISGYLLDWVGRKHTLGIGAVLTAAGVAVQIGVQTWRGFMVGRLVNAIGFGIVFLVTPVFIGEVCRPEVRGTFLCIINGSIVFGQFLLALAANFCAKRTDKWSYEIMIILQFAFCIVLLAGYPFFPDSPFYFLNKSEPEKARRSLNKIHGSSDQRLIEAEMVRLQEMVNTTRHMQELAGELGPPILQSFKGKNLKRTLTACLMSGAQQLIGSAFVLGYITYFMELINVSHFFTVSVVLYVIMLLSNISAFFVIEYVGRRKLLVYGIIGLTLTELLMGIMGCVSASGAIWVILVSIFLWAIIYQMTVGAVGFALASEVPTPRLRPATMSLVGFSQGATGWLIGFVVPYMINPDAGNLGAKVGFVFFGLGVPLSIAFFFLVPETRGLSFEEIDHLYNNKVAPRRFQQIIMVEREREAEQGVMGHGKADAAVDKVLEADTGRRGRWLEGKK</sequence>
<dbReference type="InterPro" id="IPR005829">
    <property type="entry name" value="Sugar_transporter_CS"/>
</dbReference>
<keyword evidence="6 8" id="KW-0472">Membrane</keyword>
<feature type="transmembrane region" description="Helical" evidence="8">
    <location>
        <begin position="79"/>
        <end position="99"/>
    </location>
</feature>
<feature type="transmembrane region" description="Helical" evidence="8">
    <location>
        <begin position="353"/>
        <end position="372"/>
    </location>
</feature>
<evidence type="ECO:0000256" key="6">
    <source>
        <dbReference type="ARBA" id="ARBA00023136"/>
    </source>
</evidence>
<evidence type="ECO:0000259" key="9">
    <source>
        <dbReference type="PROSITE" id="PS50850"/>
    </source>
</evidence>
<feature type="transmembrane region" description="Helical" evidence="8">
    <location>
        <begin position="131"/>
        <end position="153"/>
    </location>
</feature>
<evidence type="ECO:0000256" key="1">
    <source>
        <dbReference type="ARBA" id="ARBA00004141"/>
    </source>
</evidence>
<dbReference type="GO" id="GO:0005351">
    <property type="term" value="F:carbohydrate:proton symporter activity"/>
    <property type="evidence" value="ECO:0007669"/>
    <property type="project" value="TreeGrafter"/>
</dbReference>
<evidence type="ECO:0000256" key="4">
    <source>
        <dbReference type="ARBA" id="ARBA00022692"/>
    </source>
</evidence>
<keyword evidence="11" id="KW-1185">Reference proteome</keyword>
<name>A0AA38Y2P4_9EURO</name>
<feature type="transmembrane region" description="Helical" evidence="8">
    <location>
        <begin position="453"/>
        <end position="471"/>
    </location>
</feature>
<feature type="transmembrane region" description="Helical" evidence="8">
    <location>
        <begin position="25"/>
        <end position="45"/>
    </location>
</feature>
<evidence type="ECO:0000256" key="7">
    <source>
        <dbReference type="RuleBase" id="RU003346"/>
    </source>
</evidence>
<dbReference type="Gene3D" id="1.20.1250.20">
    <property type="entry name" value="MFS general substrate transporter like domains"/>
    <property type="match status" value="1"/>
</dbReference>
<protein>
    <recommendedName>
        <fullName evidence="9">Major facilitator superfamily (MFS) profile domain-containing protein</fullName>
    </recommendedName>
</protein>
<feature type="transmembrane region" description="Helical" evidence="8">
    <location>
        <begin position="198"/>
        <end position="217"/>
    </location>
</feature>
<accession>A0AA38Y2P4</accession>
<dbReference type="FunFam" id="1.20.1250.20:FF:000078">
    <property type="entry name" value="MFS maltose transporter, putative"/>
    <property type="match status" value="1"/>
</dbReference>
<proteinExistence type="inferred from homology"/>
<keyword evidence="5 8" id="KW-1133">Transmembrane helix</keyword>
<dbReference type="NCBIfam" id="TIGR00879">
    <property type="entry name" value="SP"/>
    <property type="match status" value="1"/>
</dbReference>
<evidence type="ECO:0000256" key="5">
    <source>
        <dbReference type="ARBA" id="ARBA00022989"/>
    </source>
</evidence>
<dbReference type="InterPro" id="IPR050360">
    <property type="entry name" value="MFS_Sugar_Transporters"/>
</dbReference>
<keyword evidence="3 7" id="KW-0813">Transport</keyword>
<feature type="transmembrane region" description="Helical" evidence="8">
    <location>
        <begin position="165"/>
        <end position="186"/>
    </location>
</feature>
<dbReference type="InterPro" id="IPR005828">
    <property type="entry name" value="MFS_sugar_transport-like"/>
</dbReference>
<keyword evidence="4 8" id="KW-0812">Transmembrane</keyword>
<dbReference type="InterPro" id="IPR020846">
    <property type="entry name" value="MFS_dom"/>
</dbReference>
<evidence type="ECO:0000256" key="3">
    <source>
        <dbReference type="ARBA" id="ARBA00022448"/>
    </source>
</evidence>
<reference evidence="10" key="1">
    <citation type="submission" date="2022-10" db="EMBL/GenBank/DDBJ databases">
        <title>Culturing micro-colonial fungi from biological soil crusts in the Mojave desert and describing Neophaeococcomyces mojavensis, and introducing the new genera and species Taxawa tesnikishii.</title>
        <authorList>
            <person name="Kurbessoian T."/>
            <person name="Stajich J.E."/>
        </authorList>
    </citation>
    <scope>NUCLEOTIDE SEQUENCE</scope>
    <source>
        <strain evidence="10">TK_35</strain>
    </source>
</reference>
<dbReference type="PANTHER" id="PTHR48022:SF15">
    <property type="entry name" value="ALPHA-GLUCOSIDE TRANSPORTER, PUTATIVE (AFU_ORTHOLOGUE AFUA_5G00500)-RELATED"/>
    <property type="match status" value="1"/>
</dbReference>
<dbReference type="EMBL" id="JAPDRN010000045">
    <property type="protein sequence ID" value="KAJ9633496.1"/>
    <property type="molecule type" value="Genomic_DNA"/>
</dbReference>
<feature type="domain" description="Major facilitator superfamily (MFS) profile" evidence="9">
    <location>
        <begin position="28"/>
        <end position="475"/>
    </location>
</feature>
<dbReference type="PROSITE" id="PS00216">
    <property type="entry name" value="SUGAR_TRANSPORT_1"/>
    <property type="match status" value="2"/>
</dbReference>
<dbReference type="PROSITE" id="PS50850">
    <property type="entry name" value="MFS"/>
    <property type="match status" value="1"/>
</dbReference>
<dbReference type="AlphaFoldDB" id="A0AA38Y2P4"/>
<dbReference type="GO" id="GO:0016020">
    <property type="term" value="C:membrane"/>
    <property type="evidence" value="ECO:0007669"/>
    <property type="project" value="UniProtKB-SubCell"/>
</dbReference>
<dbReference type="PANTHER" id="PTHR48022">
    <property type="entry name" value="PLASTIDIC GLUCOSE TRANSPORTER 4"/>
    <property type="match status" value="1"/>
</dbReference>
<organism evidence="10 11">
    <name type="scientific">Knufia peltigerae</name>
    <dbReference type="NCBI Taxonomy" id="1002370"/>
    <lineage>
        <taxon>Eukaryota</taxon>
        <taxon>Fungi</taxon>
        <taxon>Dikarya</taxon>
        <taxon>Ascomycota</taxon>
        <taxon>Pezizomycotina</taxon>
        <taxon>Eurotiomycetes</taxon>
        <taxon>Chaetothyriomycetidae</taxon>
        <taxon>Chaetothyriales</taxon>
        <taxon>Trichomeriaceae</taxon>
        <taxon>Knufia</taxon>
    </lineage>
</organism>
<gene>
    <name evidence="10" type="ORF">H2204_006879</name>
</gene>
<feature type="transmembrane region" description="Helical" evidence="8">
    <location>
        <begin position="378"/>
        <end position="406"/>
    </location>
</feature>